<dbReference type="Pfam" id="PF03692">
    <property type="entry name" value="CxxCxxCC"/>
    <property type="match status" value="1"/>
</dbReference>
<dbReference type="Proteomes" id="UP000198870">
    <property type="component" value="Unassembled WGS sequence"/>
</dbReference>
<gene>
    <name evidence="1" type="ORF">SAMN05216233_12534</name>
</gene>
<dbReference type="AlphaFoldDB" id="A0A1G5J5K9"/>
<protein>
    <recommendedName>
        <fullName evidence="3">Zinc-or iron-chelating domain-containing protein</fullName>
    </recommendedName>
</protein>
<sequence length="264" mass="30825">MSDSEKKADIVPVRLGRSSGFQFECHKGVSCFTKCCRGIDIILTPYDIIRLKDKLELSSEEFLAIYTEPQLYEKTDLPVVTLKLLDDEIRSCPFVRDEGCLVYDARPTTCRYYPLGVGNLSHGEEGGDDDKDFFFFVNEPHCKGFEEKKEWTVESWRKDQGVDIHDEINAGWADLIVRKRSFPPNVQWTPKAKEMFFMACYNIDAFKRFVFESPFLTKFDVDEAMIEKIKTDDLAMLEFGFLWLKDVFFLKEDENKTFKLKNQE</sequence>
<dbReference type="PANTHER" id="PTHR35866:SF1">
    <property type="entry name" value="YKGJ FAMILY CYSTEINE CLUSTER PROTEIN"/>
    <property type="match status" value="1"/>
</dbReference>
<organism evidence="1 2">
    <name type="scientific">Desulfoluna spongiiphila</name>
    <dbReference type="NCBI Taxonomy" id="419481"/>
    <lineage>
        <taxon>Bacteria</taxon>
        <taxon>Pseudomonadati</taxon>
        <taxon>Thermodesulfobacteriota</taxon>
        <taxon>Desulfobacteria</taxon>
        <taxon>Desulfobacterales</taxon>
        <taxon>Desulfolunaceae</taxon>
        <taxon>Desulfoluna</taxon>
    </lineage>
</organism>
<dbReference type="InterPro" id="IPR005358">
    <property type="entry name" value="Puta_zinc/iron-chelating_dom"/>
</dbReference>
<proteinExistence type="predicted"/>
<dbReference type="STRING" id="419481.SAMN05216233_12534"/>
<dbReference type="OrthoDB" id="9810361at2"/>
<accession>A0A1G5J5K9</accession>
<dbReference type="RefSeq" id="WP_092214899.1">
    <property type="nucleotide sequence ID" value="NZ_FMUX01000025.1"/>
</dbReference>
<name>A0A1G5J5K9_9BACT</name>
<reference evidence="1 2" key="1">
    <citation type="submission" date="2016-10" db="EMBL/GenBank/DDBJ databases">
        <authorList>
            <person name="de Groot N.N."/>
        </authorList>
    </citation>
    <scope>NUCLEOTIDE SEQUENCE [LARGE SCALE GENOMIC DNA]</scope>
    <source>
        <strain evidence="1 2">AA1</strain>
    </source>
</reference>
<evidence type="ECO:0000313" key="1">
    <source>
        <dbReference type="EMBL" id="SCY83527.1"/>
    </source>
</evidence>
<keyword evidence="2" id="KW-1185">Reference proteome</keyword>
<evidence type="ECO:0000313" key="2">
    <source>
        <dbReference type="Proteomes" id="UP000198870"/>
    </source>
</evidence>
<evidence type="ECO:0008006" key="3">
    <source>
        <dbReference type="Google" id="ProtNLM"/>
    </source>
</evidence>
<dbReference type="PANTHER" id="PTHR35866">
    <property type="entry name" value="PUTATIVE-RELATED"/>
    <property type="match status" value="1"/>
</dbReference>
<dbReference type="EMBL" id="FMUX01000025">
    <property type="protein sequence ID" value="SCY83527.1"/>
    <property type="molecule type" value="Genomic_DNA"/>
</dbReference>